<dbReference type="Proteomes" id="UP001205185">
    <property type="component" value="Unassembled WGS sequence"/>
</dbReference>
<evidence type="ECO:0000256" key="1">
    <source>
        <dbReference type="SAM" id="MobiDB-lite"/>
    </source>
</evidence>
<protein>
    <submittedName>
        <fullName evidence="2">Uncharacterized protein</fullName>
    </submittedName>
</protein>
<comment type="caution">
    <text evidence="2">The sequence shown here is derived from an EMBL/GenBank/DDBJ whole genome shotgun (WGS) entry which is preliminary data.</text>
</comment>
<organism evidence="2 3">
    <name type="scientific">Actinokineospora diospyrosa</name>
    <dbReference type="NCBI Taxonomy" id="103728"/>
    <lineage>
        <taxon>Bacteria</taxon>
        <taxon>Bacillati</taxon>
        <taxon>Actinomycetota</taxon>
        <taxon>Actinomycetes</taxon>
        <taxon>Pseudonocardiales</taxon>
        <taxon>Pseudonocardiaceae</taxon>
        <taxon>Actinokineospora</taxon>
    </lineage>
</organism>
<keyword evidence="3" id="KW-1185">Reference proteome</keyword>
<reference evidence="2 3" key="1">
    <citation type="submission" date="2022-06" db="EMBL/GenBank/DDBJ databases">
        <title>Genomic Encyclopedia of Archaeal and Bacterial Type Strains, Phase II (KMG-II): from individual species to whole genera.</title>
        <authorList>
            <person name="Goeker M."/>
        </authorList>
    </citation>
    <scope>NUCLEOTIDE SEQUENCE [LARGE SCALE GENOMIC DNA]</scope>
    <source>
        <strain evidence="2 3">DSM 44255</strain>
    </source>
</reference>
<feature type="region of interest" description="Disordered" evidence="1">
    <location>
        <begin position="1"/>
        <end position="24"/>
    </location>
</feature>
<dbReference type="EMBL" id="JAMTCO010000020">
    <property type="protein sequence ID" value="MCP2274039.1"/>
    <property type="molecule type" value="Genomic_DNA"/>
</dbReference>
<evidence type="ECO:0000313" key="2">
    <source>
        <dbReference type="EMBL" id="MCP2274039.1"/>
    </source>
</evidence>
<evidence type="ECO:0000313" key="3">
    <source>
        <dbReference type="Proteomes" id="UP001205185"/>
    </source>
</evidence>
<sequence>MERGTGHLRARHGTPNRARHLRRSRHDGLLPGLVRARQRPGPIRNGLRTSRPRAALRLTSLLDTLSHNGLRAGFVRERVLRERVLRERVLRERVLRKRLRARLAHHGLRPGVVRHRLTSFVRGGLLAGLVRARQVAELASCGVRVALGLAGLLNALVRGGLLQGRLRACLAHHRLWPRLGRRRLGPSPVLAHLVRAGKVRDRLLSGRPHLALVRGGLVRG</sequence>
<gene>
    <name evidence="2" type="ORF">LV75_006571</name>
</gene>
<proteinExistence type="predicted"/>
<accession>A0ABT1INC6</accession>
<name>A0ABT1INC6_9PSEU</name>